<name>A0ACB7T772_HYAAI</name>
<dbReference type="Proteomes" id="UP000821845">
    <property type="component" value="Chromosome 10"/>
</dbReference>
<organism evidence="1 2">
    <name type="scientific">Hyalomma asiaticum</name>
    <name type="common">Tick</name>
    <dbReference type="NCBI Taxonomy" id="266040"/>
    <lineage>
        <taxon>Eukaryota</taxon>
        <taxon>Metazoa</taxon>
        <taxon>Ecdysozoa</taxon>
        <taxon>Arthropoda</taxon>
        <taxon>Chelicerata</taxon>
        <taxon>Arachnida</taxon>
        <taxon>Acari</taxon>
        <taxon>Parasitiformes</taxon>
        <taxon>Ixodida</taxon>
        <taxon>Ixodoidea</taxon>
        <taxon>Ixodidae</taxon>
        <taxon>Hyalomminae</taxon>
        <taxon>Hyalomma</taxon>
    </lineage>
</organism>
<accession>A0ACB7T772</accession>
<protein>
    <submittedName>
        <fullName evidence="1">Uncharacterized protein</fullName>
    </submittedName>
</protein>
<reference evidence="1" key="1">
    <citation type="submission" date="2020-05" db="EMBL/GenBank/DDBJ databases">
        <title>Large-scale comparative analyses of tick genomes elucidate their genetic diversity and vector capacities.</title>
        <authorList>
            <person name="Jia N."/>
            <person name="Wang J."/>
            <person name="Shi W."/>
            <person name="Du L."/>
            <person name="Sun Y."/>
            <person name="Zhan W."/>
            <person name="Jiang J."/>
            <person name="Wang Q."/>
            <person name="Zhang B."/>
            <person name="Ji P."/>
            <person name="Sakyi L.B."/>
            <person name="Cui X."/>
            <person name="Yuan T."/>
            <person name="Jiang B."/>
            <person name="Yang W."/>
            <person name="Lam T.T.-Y."/>
            <person name="Chang Q."/>
            <person name="Ding S."/>
            <person name="Wang X."/>
            <person name="Zhu J."/>
            <person name="Ruan X."/>
            <person name="Zhao L."/>
            <person name="Wei J."/>
            <person name="Que T."/>
            <person name="Du C."/>
            <person name="Cheng J."/>
            <person name="Dai P."/>
            <person name="Han X."/>
            <person name="Huang E."/>
            <person name="Gao Y."/>
            <person name="Liu J."/>
            <person name="Shao H."/>
            <person name="Ye R."/>
            <person name="Li L."/>
            <person name="Wei W."/>
            <person name="Wang X."/>
            <person name="Wang C."/>
            <person name="Yang T."/>
            <person name="Huo Q."/>
            <person name="Li W."/>
            <person name="Guo W."/>
            <person name="Chen H."/>
            <person name="Zhou L."/>
            <person name="Ni X."/>
            <person name="Tian J."/>
            <person name="Zhou Y."/>
            <person name="Sheng Y."/>
            <person name="Liu T."/>
            <person name="Pan Y."/>
            <person name="Xia L."/>
            <person name="Li J."/>
            <person name="Zhao F."/>
            <person name="Cao W."/>
        </authorList>
    </citation>
    <scope>NUCLEOTIDE SEQUENCE</scope>
    <source>
        <strain evidence="1">Hyas-2018</strain>
    </source>
</reference>
<gene>
    <name evidence="1" type="ORF">HPB50_010544</name>
</gene>
<comment type="caution">
    <text evidence="1">The sequence shown here is derived from an EMBL/GenBank/DDBJ whole genome shotgun (WGS) entry which is preliminary data.</text>
</comment>
<dbReference type="EMBL" id="CM023490">
    <property type="protein sequence ID" value="KAH6942788.1"/>
    <property type="molecule type" value="Genomic_DNA"/>
</dbReference>
<keyword evidence="2" id="KW-1185">Reference proteome</keyword>
<evidence type="ECO:0000313" key="1">
    <source>
        <dbReference type="EMBL" id="KAH6942788.1"/>
    </source>
</evidence>
<sequence length="121" mass="13434">MHPSPRIAASSPEPQRVAPNELTPVHHRSSRRLRGEAPEFSPLADCNRASPANTTAGVFKGPRVKHRDDALLEGGQCRHLCSSYARQLFPASSTCLLLSVHGGAREPRRAEREEEEVWIFE</sequence>
<evidence type="ECO:0000313" key="2">
    <source>
        <dbReference type="Proteomes" id="UP000821845"/>
    </source>
</evidence>
<proteinExistence type="predicted"/>